<name>B4HX47_DROSE</name>
<reference evidence="2 3" key="1">
    <citation type="journal article" date="2007" name="Nature">
        <title>Evolution of genes and genomes on the Drosophila phylogeny.</title>
        <authorList>
            <consortium name="Drosophila 12 Genomes Consortium"/>
            <person name="Clark A.G."/>
            <person name="Eisen M.B."/>
            <person name="Smith D.R."/>
            <person name="Bergman C.M."/>
            <person name="Oliver B."/>
            <person name="Markow T.A."/>
            <person name="Kaufman T.C."/>
            <person name="Kellis M."/>
            <person name="Gelbart W."/>
            <person name="Iyer V.N."/>
            <person name="Pollard D.A."/>
            <person name="Sackton T.B."/>
            <person name="Larracuente A.M."/>
            <person name="Singh N.D."/>
            <person name="Abad J.P."/>
            <person name="Abt D.N."/>
            <person name="Adryan B."/>
            <person name="Aguade M."/>
            <person name="Akashi H."/>
            <person name="Anderson W.W."/>
            <person name="Aquadro C.F."/>
            <person name="Ardell D.H."/>
            <person name="Arguello R."/>
            <person name="Artieri C.G."/>
            <person name="Barbash D.A."/>
            <person name="Barker D."/>
            <person name="Barsanti P."/>
            <person name="Batterham P."/>
            <person name="Batzoglou S."/>
            <person name="Begun D."/>
            <person name="Bhutkar A."/>
            <person name="Blanco E."/>
            <person name="Bosak S.A."/>
            <person name="Bradley R.K."/>
            <person name="Brand A.D."/>
            <person name="Brent M.R."/>
            <person name="Brooks A.N."/>
            <person name="Brown R.H."/>
            <person name="Butlin R.K."/>
            <person name="Caggese C."/>
            <person name="Calvi B.R."/>
            <person name="Bernardo de Carvalho A."/>
            <person name="Caspi A."/>
            <person name="Castrezana S."/>
            <person name="Celniker S.E."/>
            <person name="Chang J.L."/>
            <person name="Chapple C."/>
            <person name="Chatterji S."/>
            <person name="Chinwalla A."/>
            <person name="Civetta A."/>
            <person name="Clifton S.W."/>
            <person name="Comeron J.M."/>
            <person name="Costello J.C."/>
            <person name="Coyne J.A."/>
            <person name="Daub J."/>
            <person name="David R.G."/>
            <person name="Delcher A.L."/>
            <person name="Delehaunty K."/>
            <person name="Do C.B."/>
            <person name="Ebling H."/>
            <person name="Edwards K."/>
            <person name="Eickbush T."/>
            <person name="Evans J.D."/>
            <person name="Filipski A."/>
            <person name="Findeiss S."/>
            <person name="Freyhult E."/>
            <person name="Fulton L."/>
            <person name="Fulton R."/>
            <person name="Garcia A.C."/>
            <person name="Gardiner A."/>
            <person name="Garfield D.A."/>
            <person name="Garvin B.E."/>
            <person name="Gibson G."/>
            <person name="Gilbert D."/>
            <person name="Gnerre S."/>
            <person name="Godfrey J."/>
            <person name="Good R."/>
            <person name="Gotea V."/>
            <person name="Gravely B."/>
            <person name="Greenberg A.J."/>
            <person name="Griffiths-Jones S."/>
            <person name="Gross S."/>
            <person name="Guigo R."/>
            <person name="Gustafson E.A."/>
            <person name="Haerty W."/>
            <person name="Hahn M.W."/>
            <person name="Halligan D.L."/>
            <person name="Halpern A.L."/>
            <person name="Halter G.M."/>
            <person name="Han M.V."/>
            <person name="Heger A."/>
            <person name="Hillier L."/>
            <person name="Hinrichs A.S."/>
            <person name="Holmes I."/>
            <person name="Hoskins R.A."/>
            <person name="Hubisz M.J."/>
            <person name="Hultmark D."/>
            <person name="Huntley M.A."/>
            <person name="Jaffe D.B."/>
            <person name="Jagadeeshan S."/>
            <person name="Jeck W.R."/>
            <person name="Johnson J."/>
            <person name="Jones C.D."/>
            <person name="Jordan W.C."/>
            <person name="Karpen G.H."/>
            <person name="Kataoka E."/>
            <person name="Keightley P.D."/>
            <person name="Kheradpour P."/>
            <person name="Kirkness E.F."/>
            <person name="Koerich L.B."/>
            <person name="Kristiansen K."/>
            <person name="Kudrna D."/>
            <person name="Kulathinal R.J."/>
            <person name="Kumar S."/>
            <person name="Kwok R."/>
            <person name="Lander E."/>
            <person name="Langley C.H."/>
            <person name="Lapoint R."/>
            <person name="Lazzaro B.P."/>
            <person name="Lee S.J."/>
            <person name="Levesque L."/>
            <person name="Li R."/>
            <person name="Lin C.F."/>
            <person name="Lin M.F."/>
            <person name="Lindblad-Toh K."/>
            <person name="Llopart A."/>
            <person name="Long M."/>
            <person name="Low L."/>
            <person name="Lozovsky E."/>
            <person name="Lu J."/>
            <person name="Luo M."/>
            <person name="Machado C.A."/>
            <person name="Makalowski W."/>
            <person name="Marzo M."/>
            <person name="Matsuda M."/>
            <person name="Matzkin L."/>
            <person name="McAllister B."/>
            <person name="McBride C.S."/>
            <person name="McKernan B."/>
            <person name="McKernan K."/>
            <person name="Mendez-Lago M."/>
            <person name="Minx P."/>
            <person name="Mollenhauer M.U."/>
            <person name="Montooth K."/>
            <person name="Mount S.M."/>
            <person name="Mu X."/>
            <person name="Myers E."/>
            <person name="Negre B."/>
            <person name="Newfeld S."/>
            <person name="Nielsen R."/>
            <person name="Noor M.A."/>
            <person name="O'Grady P."/>
            <person name="Pachter L."/>
            <person name="Papaceit M."/>
            <person name="Parisi M.J."/>
            <person name="Parisi M."/>
            <person name="Parts L."/>
            <person name="Pedersen J.S."/>
            <person name="Pesole G."/>
            <person name="Phillippy A.M."/>
            <person name="Ponting C.P."/>
            <person name="Pop M."/>
            <person name="Porcelli D."/>
            <person name="Powell J.R."/>
            <person name="Prohaska S."/>
            <person name="Pruitt K."/>
            <person name="Puig M."/>
            <person name="Quesneville H."/>
            <person name="Ram K.R."/>
            <person name="Rand D."/>
            <person name="Rasmussen M.D."/>
            <person name="Reed L.K."/>
            <person name="Reenan R."/>
            <person name="Reily A."/>
            <person name="Remington K.A."/>
            <person name="Rieger T.T."/>
            <person name="Ritchie M.G."/>
            <person name="Robin C."/>
            <person name="Rogers Y.H."/>
            <person name="Rohde C."/>
            <person name="Rozas J."/>
            <person name="Rubenfield M.J."/>
            <person name="Ruiz A."/>
            <person name="Russo S."/>
            <person name="Salzberg S.L."/>
            <person name="Sanchez-Gracia A."/>
            <person name="Saranga D.J."/>
            <person name="Sato H."/>
            <person name="Schaeffer S.W."/>
            <person name="Schatz M.C."/>
            <person name="Schlenke T."/>
            <person name="Schwartz R."/>
            <person name="Segarra C."/>
            <person name="Singh R.S."/>
            <person name="Sirot L."/>
            <person name="Sirota M."/>
            <person name="Sisneros N.B."/>
            <person name="Smith C.D."/>
            <person name="Smith T.F."/>
            <person name="Spieth J."/>
            <person name="Stage D.E."/>
            <person name="Stark A."/>
            <person name="Stephan W."/>
            <person name="Strausberg R.L."/>
            <person name="Strempel S."/>
            <person name="Sturgill D."/>
            <person name="Sutton G."/>
            <person name="Sutton G.G."/>
            <person name="Tao W."/>
            <person name="Teichmann S."/>
            <person name="Tobari Y.N."/>
            <person name="Tomimura Y."/>
            <person name="Tsolas J.M."/>
            <person name="Valente V.L."/>
            <person name="Venter E."/>
            <person name="Venter J.C."/>
            <person name="Vicario S."/>
            <person name="Vieira F.G."/>
            <person name="Vilella A.J."/>
            <person name="Villasante A."/>
            <person name="Walenz B."/>
            <person name="Wang J."/>
            <person name="Wasserman M."/>
            <person name="Watts T."/>
            <person name="Wilson D."/>
            <person name="Wilson R.K."/>
            <person name="Wing R.A."/>
            <person name="Wolfner M.F."/>
            <person name="Wong A."/>
            <person name="Wong G.K."/>
            <person name="Wu C.I."/>
            <person name="Wu G."/>
            <person name="Yamamoto D."/>
            <person name="Yang H.P."/>
            <person name="Yang S.P."/>
            <person name="Yorke J.A."/>
            <person name="Yoshida K."/>
            <person name="Zdobnov E."/>
            <person name="Zhang P."/>
            <person name="Zhang Y."/>
            <person name="Zimin A.V."/>
            <person name="Baldwin J."/>
            <person name="Abdouelleil A."/>
            <person name="Abdulkadir J."/>
            <person name="Abebe A."/>
            <person name="Abera B."/>
            <person name="Abreu J."/>
            <person name="Acer S.C."/>
            <person name="Aftuck L."/>
            <person name="Alexander A."/>
            <person name="An P."/>
            <person name="Anderson E."/>
            <person name="Anderson S."/>
            <person name="Arachi H."/>
            <person name="Azer M."/>
            <person name="Bachantsang P."/>
            <person name="Barry A."/>
            <person name="Bayul T."/>
            <person name="Berlin A."/>
            <person name="Bessette D."/>
            <person name="Bloom T."/>
            <person name="Blye J."/>
            <person name="Boguslavskiy L."/>
            <person name="Bonnet C."/>
            <person name="Boukhgalter B."/>
            <person name="Bourzgui I."/>
            <person name="Brown A."/>
            <person name="Cahill P."/>
            <person name="Channer S."/>
            <person name="Cheshatsang Y."/>
            <person name="Chuda L."/>
            <person name="Citroen M."/>
            <person name="Collymore A."/>
            <person name="Cooke P."/>
            <person name="Costello M."/>
            <person name="D'Aco K."/>
            <person name="Daza R."/>
            <person name="De Haan G."/>
            <person name="DeGray S."/>
            <person name="DeMaso C."/>
            <person name="Dhargay N."/>
            <person name="Dooley K."/>
            <person name="Dooley E."/>
            <person name="Doricent M."/>
            <person name="Dorje P."/>
            <person name="Dorjee K."/>
            <person name="Dupes A."/>
            <person name="Elong R."/>
            <person name="Falk J."/>
            <person name="Farina A."/>
            <person name="Faro S."/>
            <person name="Ferguson D."/>
            <person name="Fisher S."/>
            <person name="Foley C.D."/>
            <person name="Franke A."/>
            <person name="Friedrich D."/>
            <person name="Gadbois L."/>
            <person name="Gearin G."/>
            <person name="Gearin C.R."/>
            <person name="Giannoukos G."/>
            <person name="Goode T."/>
            <person name="Graham J."/>
            <person name="Grandbois E."/>
            <person name="Grewal S."/>
            <person name="Gyaltsen K."/>
            <person name="Hafez N."/>
            <person name="Hagos B."/>
            <person name="Hall J."/>
            <person name="Henson C."/>
            <person name="Hollinger A."/>
            <person name="Honan T."/>
            <person name="Huard M.D."/>
            <person name="Hughes L."/>
            <person name="Hurhula B."/>
            <person name="Husby M.E."/>
            <person name="Kamat A."/>
            <person name="Kanga B."/>
            <person name="Kashin S."/>
            <person name="Khazanovich D."/>
            <person name="Kisner P."/>
            <person name="Lance K."/>
            <person name="Lara M."/>
            <person name="Lee W."/>
            <person name="Lennon N."/>
            <person name="Letendre F."/>
            <person name="LeVine R."/>
            <person name="Lipovsky A."/>
            <person name="Liu X."/>
            <person name="Liu J."/>
            <person name="Liu S."/>
            <person name="Lokyitsang T."/>
            <person name="Lokyitsang Y."/>
            <person name="Lubonja R."/>
            <person name="Lui A."/>
            <person name="MacDonald P."/>
            <person name="Magnisalis V."/>
            <person name="Maru K."/>
            <person name="Matthews C."/>
            <person name="McCusker W."/>
            <person name="McDonough S."/>
            <person name="Mehta T."/>
            <person name="Meldrim J."/>
            <person name="Meneus L."/>
            <person name="Mihai O."/>
            <person name="Mihalev A."/>
            <person name="Mihova T."/>
            <person name="Mittelman R."/>
            <person name="Mlenga V."/>
            <person name="Montmayeur A."/>
            <person name="Mulrain L."/>
            <person name="Navidi A."/>
            <person name="Naylor J."/>
            <person name="Negash T."/>
            <person name="Nguyen T."/>
            <person name="Nguyen N."/>
            <person name="Nicol R."/>
            <person name="Norbu C."/>
            <person name="Norbu N."/>
            <person name="Novod N."/>
            <person name="O'Neill B."/>
            <person name="Osman S."/>
            <person name="Markiewicz E."/>
            <person name="Oyono O.L."/>
            <person name="Patti C."/>
            <person name="Phunkhang P."/>
            <person name="Pierre F."/>
            <person name="Priest M."/>
            <person name="Raghuraman S."/>
            <person name="Rege F."/>
            <person name="Reyes R."/>
            <person name="Rise C."/>
            <person name="Rogov P."/>
            <person name="Ross K."/>
            <person name="Ryan E."/>
            <person name="Settipalli S."/>
            <person name="Shea T."/>
            <person name="Sherpa N."/>
            <person name="Shi L."/>
            <person name="Shih D."/>
            <person name="Sparrow T."/>
            <person name="Spaulding J."/>
            <person name="Stalker J."/>
            <person name="Stange-Thomann N."/>
            <person name="Stavropoulos S."/>
            <person name="Stone C."/>
            <person name="Strader C."/>
            <person name="Tesfaye S."/>
            <person name="Thomson T."/>
            <person name="Thoulutsang Y."/>
            <person name="Thoulutsang D."/>
            <person name="Topham K."/>
            <person name="Topping I."/>
            <person name="Tsamla T."/>
            <person name="Vassiliev H."/>
            <person name="Vo A."/>
            <person name="Wangchuk T."/>
            <person name="Wangdi T."/>
            <person name="Weiand M."/>
            <person name="Wilkinson J."/>
            <person name="Wilson A."/>
            <person name="Yadav S."/>
            <person name="Young G."/>
            <person name="Yu Q."/>
            <person name="Zembek L."/>
            <person name="Zhong D."/>
            <person name="Zimmer A."/>
            <person name="Zwirko Z."/>
            <person name="Jaffe D.B."/>
            <person name="Alvarez P."/>
            <person name="Brockman W."/>
            <person name="Butler J."/>
            <person name="Chin C."/>
            <person name="Gnerre S."/>
            <person name="Grabherr M."/>
            <person name="Kleber M."/>
            <person name="Mauceli E."/>
            <person name="MacCallum I."/>
        </authorList>
    </citation>
    <scope>NUCLEOTIDE SEQUENCE [LARGE SCALE GENOMIC DNA]</scope>
    <source>
        <strain evidence="3">Rob3c / Tucson 14021-0248.25</strain>
    </source>
</reference>
<keyword evidence="3" id="KW-1185">Reference proteome</keyword>
<feature type="region of interest" description="Disordered" evidence="1">
    <location>
        <begin position="1"/>
        <end position="52"/>
    </location>
</feature>
<protein>
    <submittedName>
        <fullName evidence="2">GM19061</fullName>
    </submittedName>
</protein>
<accession>B4HX47</accession>
<evidence type="ECO:0000313" key="2">
    <source>
        <dbReference type="EMBL" id="EDW52592.1"/>
    </source>
</evidence>
<sequence length="52" mass="5198">MDPKLGAYANASATTDHLQPDLRSASGVRKRLGGQLAAGGAAPGTAAHQPRS</sequence>
<proteinExistence type="predicted"/>
<dbReference type="Proteomes" id="UP000001292">
    <property type="component" value="Unassembled WGS sequence"/>
</dbReference>
<dbReference type="AlphaFoldDB" id="B4HX47"/>
<dbReference type="EMBL" id="CH480818">
    <property type="protein sequence ID" value="EDW52592.1"/>
    <property type="molecule type" value="Genomic_DNA"/>
</dbReference>
<evidence type="ECO:0000313" key="3">
    <source>
        <dbReference type="Proteomes" id="UP000001292"/>
    </source>
</evidence>
<gene>
    <name evidence="2" type="primary">Dsec\GM19061</name>
    <name evidence="2" type="ORF">Dsec_GM19061</name>
</gene>
<evidence type="ECO:0000256" key="1">
    <source>
        <dbReference type="SAM" id="MobiDB-lite"/>
    </source>
</evidence>
<dbReference type="HOGENOM" id="CLU_3089473_0_0_1"/>
<feature type="compositionally biased region" description="Low complexity" evidence="1">
    <location>
        <begin position="33"/>
        <end position="52"/>
    </location>
</feature>
<organism evidence="3">
    <name type="scientific">Drosophila sechellia</name>
    <name type="common">Fruit fly</name>
    <dbReference type="NCBI Taxonomy" id="7238"/>
    <lineage>
        <taxon>Eukaryota</taxon>
        <taxon>Metazoa</taxon>
        <taxon>Ecdysozoa</taxon>
        <taxon>Arthropoda</taxon>
        <taxon>Hexapoda</taxon>
        <taxon>Insecta</taxon>
        <taxon>Pterygota</taxon>
        <taxon>Neoptera</taxon>
        <taxon>Endopterygota</taxon>
        <taxon>Diptera</taxon>
        <taxon>Brachycera</taxon>
        <taxon>Muscomorpha</taxon>
        <taxon>Ephydroidea</taxon>
        <taxon>Drosophilidae</taxon>
        <taxon>Drosophila</taxon>
        <taxon>Sophophora</taxon>
    </lineage>
</organism>